<evidence type="ECO:0000256" key="4">
    <source>
        <dbReference type="ARBA" id="ARBA00022474"/>
    </source>
</evidence>
<reference evidence="14" key="1">
    <citation type="submission" date="2005-12" db="EMBL/GenBank/DDBJ databases">
        <title>Cloning and characterization of white and vermilion eye-color genes from Hessian fly, Mayetiola destructor.</title>
        <authorList>
            <person name="Yoshiyama M."/>
            <person name="Morton P.K."/>
            <person name="Shukle R.H."/>
        </authorList>
    </citation>
    <scope>NUCLEOTIDE SEQUENCE</scope>
</reference>
<feature type="transmembrane region" description="Helical" evidence="12">
    <location>
        <begin position="544"/>
        <end position="565"/>
    </location>
</feature>
<feature type="transmembrane region" description="Helical" evidence="12">
    <location>
        <begin position="509"/>
        <end position="532"/>
    </location>
</feature>
<dbReference type="PANTHER" id="PTHR48041">
    <property type="entry name" value="ABC TRANSPORTER G FAMILY MEMBER 28"/>
    <property type="match status" value="1"/>
</dbReference>
<proteinExistence type="inferred from homology"/>
<feature type="compositionally biased region" description="Low complexity" evidence="11">
    <location>
        <begin position="16"/>
        <end position="25"/>
    </location>
</feature>
<feature type="transmembrane region" description="Helical" evidence="12">
    <location>
        <begin position="572"/>
        <end position="594"/>
    </location>
</feature>
<comment type="subcellular location">
    <subcellularLocation>
        <location evidence="1">Membrane</location>
        <topology evidence="1">Multi-pass membrane protein</topology>
    </subcellularLocation>
</comment>
<feature type="domain" description="ABC transporter" evidence="13">
    <location>
        <begin position="89"/>
        <end position="338"/>
    </location>
</feature>
<evidence type="ECO:0000256" key="3">
    <source>
        <dbReference type="ARBA" id="ARBA00022448"/>
    </source>
</evidence>
<dbReference type="GO" id="GO:0140359">
    <property type="term" value="F:ABC-type transporter activity"/>
    <property type="evidence" value="ECO:0007669"/>
    <property type="project" value="InterPro"/>
</dbReference>
<dbReference type="AlphaFoldDB" id="Q2LD54"/>
<evidence type="ECO:0000256" key="6">
    <source>
        <dbReference type="ARBA" id="ARBA00022741"/>
    </source>
</evidence>
<accession>Q2LD54</accession>
<dbReference type="PROSITE" id="PS50893">
    <property type="entry name" value="ABC_TRANSPORTER_2"/>
    <property type="match status" value="1"/>
</dbReference>
<feature type="transmembrane region" description="Helical" evidence="12">
    <location>
        <begin position="663"/>
        <end position="683"/>
    </location>
</feature>
<feature type="region of interest" description="Disordered" evidence="11">
    <location>
        <begin position="1"/>
        <end position="25"/>
    </location>
</feature>
<dbReference type="Pfam" id="PF01061">
    <property type="entry name" value="ABC2_membrane"/>
    <property type="match status" value="1"/>
</dbReference>
<evidence type="ECO:0000259" key="13">
    <source>
        <dbReference type="PROSITE" id="PS50893"/>
    </source>
</evidence>
<dbReference type="Pfam" id="PF19055">
    <property type="entry name" value="ABC2_membrane_7"/>
    <property type="match status" value="1"/>
</dbReference>
<keyword evidence="3" id="KW-0813">Transport</keyword>
<feature type="transmembrane region" description="Helical" evidence="12">
    <location>
        <begin position="464"/>
        <end position="488"/>
    </location>
</feature>
<dbReference type="SMART" id="SM00382">
    <property type="entry name" value="AAA"/>
    <property type="match status" value="1"/>
</dbReference>
<evidence type="ECO:0000256" key="7">
    <source>
        <dbReference type="ARBA" id="ARBA00022840"/>
    </source>
</evidence>
<dbReference type="CDD" id="cd03213">
    <property type="entry name" value="ABCG_EPDR"/>
    <property type="match status" value="1"/>
</dbReference>
<dbReference type="GO" id="GO:0016887">
    <property type="term" value="F:ATP hydrolysis activity"/>
    <property type="evidence" value="ECO:0007669"/>
    <property type="project" value="InterPro"/>
</dbReference>
<dbReference type="FunFam" id="3.40.50.300:FF:001225">
    <property type="entry name" value="ATP-binding cassette sub-family G member"/>
    <property type="match status" value="1"/>
</dbReference>
<dbReference type="InterPro" id="IPR003593">
    <property type="entry name" value="AAA+_ATPase"/>
</dbReference>
<dbReference type="PANTHER" id="PTHR48041:SF129">
    <property type="entry name" value="PROTEIN WHITE"/>
    <property type="match status" value="1"/>
</dbReference>
<dbReference type="Pfam" id="PF00005">
    <property type="entry name" value="ABC_tran"/>
    <property type="match status" value="1"/>
</dbReference>
<evidence type="ECO:0000256" key="9">
    <source>
        <dbReference type="ARBA" id="ARBA00023136"/>
    </source>
</evidence>
<dbReference type="PROSITE" id="PS00211">
    <property type="entry name" value="ABC_TRANSPORTER_1"/>
    <property type="match status" value="1"/>
</dbReference>
<feature type="compositionally biased region" description="Basic and acidic residues" evidence="11">
    <location>
        <begin position="1"/>
        <end position="15"/>
    </location>
</feature>
<dbReference type="InterPro" id="IPR013525">
    <property type="entry name" value="ABC2_TM"/>
</dbReference>
<sequence length="689" mass="76381">MGKSDDQIRLLDRDSSSSSSSRRNYDSITSFSTEVITEKISKNNNYGGINQEQEDKLTYTWTDIDVFGEAQKEQSIQGSVTAAPNIIISKLKACVNRNYQHIPRPRKHLLKNVSGIARPGELLAVMGSSGAGKTTLLNSLAFRSPAGVQVSHSAIRALNGVPVNAKQLRARCAYIQQDDLFIGSLTAREHLIFQALLRLDRNMPYKTKVQKVDQVIADLSLNKCQNTIIGVTGRMKGLSGGEKKRLSFATEALNDPSLLLSDEATSGLDSFMAHNVVQVLKRLAQKGKTIILTIHQPSSEIFGMFDKLLLMAEGRVAFLGTPNDAATFFTSLEAPCPTNYNPADFYIEHLALVPGSEQESLDNIRKICDAFAVSEYSIKIADEISSLQRGSNDYKLLTVNGNGTDGYRATWWTQFRAILWRSWSTVLKEPLLVRVRLLQTVLVAVVVGAIFFGQELTQDGVMNINGAIFLFLTNMTFQNVFSVANVFCAELPVFLREHRSRLYRTDAYFLGKSLAEFPLFMLVPVIFTSIAYPMIGLRQTFPNFATALGIVILVANVSTSFGYLISCASSSISMALSIGPPLIIPFLLFGGFFLNSGSVPDYFKWLSYISWFRYGNEALLINQWADVGPGQIECTRMNTTCPADGQVILRTLNFETANMAFDLIALFILILGFRFLAYFALVLRARSKE</sequence>
<keyword evidence="6" id="KW-0547">Nucleotide-binding</keyword>
<evidence type="ECO:0000256" key="8">
    <source>
        <dbReference type="ARBA" id="ARBA00022989"/>
    </source>
</evidence>
<keyword evidence="7" id="KW-0067">ATP-binding</keyword>
<dbReference type="InterPro" id="IPR050352">
    <property type="entry name" value="ABCG_transporters"/>
</dbReference>
<evidence type="ECO:0000256" key="12">
    <source>
        <dbReference type="SAM" id="Phobius"/>
    </source>
</evidence>
<keyword evidence="9 12" id="KW-0472">Membrane</keyword>
<keyword evidence="5 12" id="KW-0812">Transmembrane</keyword>
<evidence type="ECO:0000256" key="2">
    <source>
        <dbReference type="ARBA" id="ARBA00005814"/>
    </source>
</evidence>
<organism evidence="14">
    <name type="scientific">Mayetiola destructor</name>
    <name type="common">Hessian fly</name>
    <dbReference type="NCBI Taxonomy" id="39758"/>
    <lineage>
        <taxon>Eukaryota</taxon>
        <taxon>Metazoa</taxon>
        <taxon>Ecdysozoa</taxon>
        <taxon>Arthropoda</taxon>
        <taxon>Hexapoda</taxon>
        <taxon>Insecta</taxon>
        <taxon>Pterygota</taxon>
        <taxon>Neoptera</taxon>
        <taxon>Endopterygota</taxon>
        <taxon>Diptera</taxon>
        <taxon>Nematocera</taxon>
        <taxon>Sciaroidea</taxon>
        <taxon>Cecidomyiidae</taxon>
        <taxon>Mayetiola</taxon>
    </lineage>
</organism>
<keyword evidence="8 12" id="KW-1133">Transmembrane helix</keyword>
<dbReference type="InterPro" id="IPR027417">
    <property type="entry name" value="P-loop_NTPase"/>
</dbReference>
<protein>
    <recommendedName>
        <fullName evidence="10">Protein white</fullName>
    </recommendedName>
</protein>
<evidence type="ECO:0000256" key="11">
    <source>
        <dbReference type="SAM" id="MobiDB-lite"/>
    </source>
</evidence>
<name>Q2LD54_MAYDE</name>
<dbReference type="GO" id="GO:0030659">
    <property type="term" value="C:cytoplasmic vesicle membrane"/>
    <property type="evidence" value="ECO:0007669"/>
    <property type="project" value="TreeGrafter"/>
</dbReference>
<dbReference type="InterPro" id="IPR043926">
    <property type="entry name" value="ABCG_dom"/>
</dbReference>
<dbReference type="InterPro" id="IPR003439">
    <property type="entry name" value="ABC_transporter-like_ATP-bd"/>
</dbReference>
<dbReference type="GO" id="GO:0005524">
    <property type="term" value="F:ATP binding"/>
    <property type="evidence" value="ECO:0007669"/>
    <property type="project" value="UniProtKB-KW"/>
</dbReference>
<dbReference type="InterPro" id="IPR005284">
    <property type="entry name" value="Pigment_permease/Abcg"/>
</dbReference>
<dbReference type="NCBIfam" id="TIGR00955">
    <property type="entry name" value="3a01204"/>
    <property type="match status" value="1"/>
</dbReference>
<evidence type="ECO:0000256" key="1">
    <source>
        <dbReference type="ARBA" id="ARBA00004141"/>
    </source>
</evidence>
<feature type="transmembrane region" description="Helical" evidence="12">
    <location>
        <begin position="431"/>
        <end position="452"/>
    </location>
</feature>
<dbReference type="EMBL" id="DQ335250">
    <property type="protein sequence ID" value="ABC69732.1"/>
    <property type="molecule type" value="Genomic_DNA"/>
</dbReference>
<dbReference type="InterPro" id="IPR017871">
    <property type="entry name" value="ABC_transporter-like_CS"/>
</dbReference>
<dbReference type="GO" id="GO:0031409">
    <property type="term" value="F:pigment binding"/>
    <property type="evidence" value="ECO:0007669"/>
    <property type="project" value="UniProtKB-KW"/>
</dbReference>
<dbReference type="Gene3D" id="3.40.50.300">
    <property type="entry name" value="P-loop containing nucleotide triphosphate hydrolases"/>
    <property type="match status" value="1"/>
</dbReference>
<comment type="similarity">
    <text evidence="2">Belongs to the ABC transporter superfamily. ABCG family. Eye pigment precursor importer (TC 3.A.1.204) subfamily.</text>
</comment>
<evidence type="ECO:0000256" key="5">
    <source>
        <dbReference type="ARBA" id="ARBA00022692"/>
    </source>
</evidence>
<dbReference type="GO" id="GO:0005886">
    <property type="term" value="C:plasma membrane"/>
    <property type="evidence" value="ECO:0007669"/>
    <property type="project" value="TreeGrafter"/>
</dbReference>
<evidence type="ECO:0000256" key="10">
    <source>
        <dbReference type="ARBA" id="ARBA00039188"/>
    </source>
</evidence>
<dbReference type="SUPFAM" id="SSF52540">
    <property type="entry name" value="P-loop containing nucleoside triphosphate hydrolases"/>
    <property type="match status" value="1"/>
</dbReference>
<keyword evidence="4" id="KW-0608">Pigment</keyword>
<evidence type="ECO:0000313" key="14">
    <source>
        <dbReference type="EMBL" id="ABC69732.1"/>
    </source>
</evidence>